<gene>
    <name evidence="2" type="ORF">Fcan01_11020</name>
</gene>
<keyword evidence="1" id="KW-0812">Transmembrane</keyword>
<feature type="transmembrane region" description="Helical" evidence="1">
    <location>
        <begin position="109"/>
        <end position="129"/>
    </location>
</feature>
<dbReference type="AlphaFoldDB" id="A0A226E9P3"/>
<proteinExistence type="predicted"/>
<evidence type="ECO:0000313" key="2">
    <source>
        <dbReference type="EMBL" id="OXA53336.1"/>
    </source>
</evidence>
<dbReference type="EMBL" id="LNIX01000005">
    <property type="protein sequence ID" value="OXA53336.1"/>
    <property type="molecule type" value="Genomic_DNA"/>
</dbReference>
<reference evidence="2 3" key="1">
    <citation type="submission" date="2015-12" db="EMBL/GenBank/DDBJ databases">
        <title>The genome of Folsomia candida.</title>
        <authorList>
            <person name="Faddeeva A."/>
            <person name="Derks M.F."/>
            <person name="Anvar Y."/>
            <person name="Smit S."/>
            <person name="Van Straalen N."/>
            <person name="Roelofs D."/>
        </authorList>
    </citation>
    <scope>NUCLEOTIDE SEQUENCE [LARGE SCALE GENOMIC DNA]</scope>
    <source>
        <strain evidence="2 3">VU population</strain>
        <tissue evidence="2">Whole body</tissue>
    </source>
</reference>
<keyword evidence="3" id="KW-1185">Reference proteome</keyword>
<evidence type="ECO:0000256" key="1">
    <source>
        <dbReference type="SAM" id="Phobius"/>
    </source>
</evidence>
<protein>
    <submittedName>
        <fullName evidence="2">Uncharacterized protein</fullName>
    </submittedName>
</protein>
<keyword evidence="1" id="KW-0472">Membrane</keyword>
<feature type="transmembrane region" description="Helical" evidence="1">
    <location>
        <begin position="65"/>
        <end position="89"/>
    </location>
</feature>
<feature type="transmembrane region" description="Helical" evidence="1">
    <location>
        <begin position="24"/>
        <end position="44"/>
    </location>
</feature>
<dbReference type="Proteomes" id="UP000198287">
    <property type="component" value="Unassembled WGS sequence"/>
</dbReference>
<name>A0A226E9P3_FOLCA</name>
<keyword evidence="1" id="KW-1133">Transmembrane helix</keyword>
<sequence length="156" mass="17523">MSKSITSGFVANSIENQLLTLAKFPIFGVQLICYFPLSVTKVSIISPPNKSRSIISTETLKTLKFRWFGIPFLSQFIFISVLTAASRMSVDSSYNEYSMERYNRLSSDYIIITGGSLYCTGNAVANRLYRFSYCPKDPHHLAHALQFVAKSSPILE</sequence>
<accession>A0A226E9P3</accession>
<comment type="caution">
    <text evidence="2">The sequence shown here is derived from an EMBL/GenBank/DDBJ whole genome shotgun (WGS) entry which is preliminary data.</text>
</comment>
<evidence type="ECO:0000313" key="3">
    <source>
        <dbReference type="Proteomes" id="UP000198287"/>
    </source>
</evidence>
<organism evidence="2 3">
    <name type="scientific">Folsomia candida</name>
    <name type="common">Springtail</name>
    <dbReference type="NCBI Taxonomy" id="158441"/>
    <lineage>
        <taxon>Eukaryota</taxon>
        <taxon>Metazoa</taxon>
        <taxon>Ecdysozoa</taxon>
        <taxon>Arthropoda</taxon>
        <taxon>Hexapoda</taxon>
        <taxon>Collembola</taxon>
        <taxon>Entomobryomorpha</taxon>
        <taxon>Isotomoidea</taxon>
        <taxon>Isotomidae</taxon>
        <taxon>Proisotominae</taxon>
        <taxon>Folsomia</taxon>
    </lineage>
</organism>